<dbReference type="InParanoid" id="F6UQA0"/>
<evidence type="ECO:0000256" key="6">
    <source>
        <dbReference type="SAM" id="MobiDB-lite"/>
    </source>
</evidence>
<dbReference type="PANTHER" id="PTHR10383:SF5">
    <property type="entry name" value="SERINE INCORPORATOR 4"/>
    <property type="match status" value="1"/>
</dbReference>
<evidence type="ECO:0000256" key="5">
    <source>
        <dbReference type="ARBA" id="ARBA00023136"/>
    </source>
</evidence>
<comment type="subcellular location">
    <subcellularLocation>
        <location evidence="1">Membrane</location>
        <topology evidence="1">Multi-pass membrane protein</topology>
    </subcellularLocation>
</comment>
<keyword evidence="5 7" id="KW-0472">Membrane</keyword>
<dbReference type="FunCoup" id="F6UQA0">
    <property type="interactions" value="49"/>
</dbReference>
<feature type="transmembrane region" description="Helical" evidence="7">
    <location>
        <begin position="126"/>
        <end position="152"/>
    </location>
</feature>
<evidence type="ECO:0008006" key="10">
    <source>
        <dbReference type="Google" id="ProtNLM"/>
    </source>
</evidence>
<keyword evidence="9" id="KW-1185">Reference proteome</keyword>
<evidence type="ECO:0000313" key="9">
    <source>
        <dbReference type="Proteomes" id="UP000002279"/>
    </source>
</evidence>
<feature type="transmembrane region" description="Helical" evidence="7">
    <location>
        <begin position="325"/>
        <end position="343"/>
    </location>
</feature>
<reference evidence="8" key="2">
    <citation type="submission" date="2025-09" db="UniProtKB">
        <authorList>
            <consortium name="Ensembl"/>
        </authorList>
    </citation>
    <scope>IDENTIFICATION</scope>
    <source>
        <strain evidence="8">Glennie</strain>
    </source>
</reference>
<feature type="transmembrane region" description="Helical" evidence="7">
    <location>
        <begin position="164"/>
        <end position="184"/>
    </location>
</feature>
<dbReference type="Pfam" id="PF03348">
    <property type="entry name" value="Serinc"/>
    <property type="match status" value="1"/>
</dbReference>
<dbReference type="HOGENOM" id="CLU_029574_5_2_1"/>
<feature type="region of interest" description="Disordered" evidence="6">
    <location>
        <begin position="356"/>
        <end position="383"/>
    </location>
</feature>
<organism evidence="8 9">
    <name type="scientific">Ornithorhynchus anatinus</name>
    <name type="common">Duckbill platypus</name>
    <dbReference type="NCBI Taxonomy" id="9258"/>
    <lineage>
        <taxon>Eukaryota</taxon>
        <taxon>Metazoa</taxon>
        <taxon>Chordata</taxon>
        <taxon>Craniata</taxon>
        <taxon>Vertebrata</taxon>
        <taxon>Euteleostomi</taxon>
        <taxon>Mammalia</taxon>
        <taxon>Monotremata</taxon>
        <taxon>Ornithorhynchidae</taxon>
        <taxon>Ornithorhynchus</taxon>
    </lineage>
</organism>
<proteinExistence type="inferred from homology"/>
<dbReference type="InterPro" id="IPR005016">
    <property type="entry name" value="TDE1/TMS"/>
</dbReference>
<dbReference type="GO" id="GO:0016020">
    <property type="term" value="C:membrane"/>
    <property type="evidence" value="ECO:0000318"/>
    <property type="project" value="GO_Central"/>
</dbReference>
<feature type="transmembrane region" description="Helical" evidence="7">
    <location>
        <begin position="23"/>
        <end position="45"/>
    </location>
</feature>
<evidence type="ECO:0000256" key="4">
    <source>
        <dbReference type="ARBA" id="ARBA00022989"/>
    </source>
</evidence>
<protein>
    <recommendedName>
        <fullName evidence="10">Serine incorporator 4</fullName>
    </recommendedName>
</protein>
<keyword evidence="4 7" id="KW-1133">Transmembrane helix</keyword>
<dbReference type="GeneTree" id="ENSGT01030000234623"/>
<evidence type="ECO:0000313" key="8">
    <source>
        <dbReference type="Ensembl" id="ENSOANP00000003101.4"/>
    </source>
</evidence>
<evidence type="ECO:0000256" key="3">
    <source>
        <dbReference type="ARBA" id="ARBA00022692"/>
    </source>
</evidence>
<reference evidence="8" key="1">
    <citation type="submission" date="2025-08" db="UniProtKB">
        <authorList>
            <consortium name="Ensembl"/>
        </authorList>
    </citation>
    <scope>IDENTIFICATION</scope>
    <source>
        <strain evidence="8">Glennie</strain>
    </source>
</reference>
<keyword evidence="3 7" id="KW-0812">Transmembrane</keyword>
<dbReference type="AlphaFoldDB" id="F6UQA0"/>
<comment type="similarity">
    <text evidence="2">Belongs to the TDE1 family.</text>
</comment>
<dbReference type="eggNOG" id="KOG2592">
    <property type="taxonomic scope" value="Eukaryota"/>
</dbReference>
<dbReference type="Ensembl" id="ENSOANT00000003102.4">
    <property type="protein sequence ID" value="ENSOANP00000003101.4"/>
    <property type="gene ID" value="ENSOANG00000001951.5"/>
</dbReference>
<name>F6UQA0_ORNAN</name>
<evidence type="ECO:0000256" key="1">
    <source>
        <dbReference type="ARBA" id="ARBA00004141"/>
    </source>
</evidence>
<dbReference type="Bgee" id="ENSOANG00000001951">
    <property type="expression patterns" value="Expressed in testis and 4 other cell types or tissues"/>
</dbReference>
<evidence type="ECO:0000256" key="2">
    <source>
        <dbReference type="ARBA" id="ARBA00006665"/>
    </source>
</evidence>
<feature type="transmembrane region" description="Helical" evidence="7">
    <location>
        <begin position="83"/>
        <end position="105"/>
    </location>
</feature>
<dbReference type="OMA" id="IHNFWFL"/>
<evidence type="ECO:0000256" key="7">
    <source>
        <dbReference type="SAM" id="Phobius"/>
    </source>
</evidence>
<feature type="transmembrane region" description="Helical" evidence="7">
    <location>
        <begin position="57"/>
        <end position="77"/>
    </location>
</feature>
<dbReference type="PANTHER" id="PTHR10383">
    <property type="entry name" value="SERINE INCORPORATOR"/>
    <property type="match status" value="1"/>
</dbReference>
<sequence length="383" mass="41767">MPWGLCARLSSHRDCAALRGPGAVYRVCAGTATFYLLQATLLLHVRSPYSTRARLHHGFWFLKFLLLLGLCVAAFWIPDEHLFPAWHYVGIGGGFAFILLQLVLITAFAHSWDRNWMTGAAQDGRWLLAVLLATLAFYCVAVVGAGLLFRHYTRPAGCLLNKALLGLHLGLCGLLSCLSLAPFVRRRQPRSSPLQTSIISCYIMYLTFSALSSRPPEQVLLGGQNRTMCLPSLDSPGQQAPGTSLAVLSAGIMYTCVLIACNEASYLAEVFGPLWMVKVYSYELQKPSLCFCCPDRVNLKEGGEAAQGAARAPQGPPDKAQRLPYSYSAFHFVFFLASLYVMVSLTDWFRSVSGGGGGRVPESSPRPKPADSSAVNRLPGLLV</sequence>
<dbReference type="Proteomes" id="UP000002279">
    <property type="component" value="Unplaced"/>
</dbReference>
<accession>F6UQA0</accession>